<dbReference type="EMBL" id="JACMYG010000001">
    <property type="protein sequence ID" value="MBC2688499.1"/>
    <property type="molecule type" value="Genomic_DNA"/>
</dbReference>
<evidence type="ECO:0000313" key="6">
    <source>
        <dbReference type="EMBL" id="MBC2688499.1"/>
    </source>
</evidence>
<comment type="caution">
    <text evidence="6">The sequence shown here is derived from an EMBL/GenBank/DDBJ whole genome shotgun (WGS) entry which is preliminary data.</text>
</comment>
<name>A0A7X1G9U1_9PSED</name>
<organism evidence="6 7">
    <name type="scientific">Pseudomonas kielensis</name>
    <dbReference type="NCBI Taxonomy" id="2762577"/>
    <lineage>
        <taxon>Bacteria</taxon>
        <taxon>Pseudomonadati</taxon>
        <taxon>Pseudomonadota</taxon>
        <taxon>Gammaproteobacteria</taxon>
        <taxon>Pseudomonadales</taxon>
        <taxon>Pseudomonadaceae</taxon>
        <taxon>Pseudomonas</taxon>
    </lineage>
</organism>
<dbReference type="PANTHER" id="PTHR34823:SF1">
    <property type="entry name" value="CHITIN-BINDING TYPE-4 DOMAIN-CONTAINING PROTEIN"/>
    <property type="match status" value="1"/>
</dbReference>
<dbReference type="Pfam" id="PF18416">
    <property type="entry name" value="GbpA_2"/>
    <property type="match status" value="1"/>
</dbReference>
<dbReference type="SUPFAM" id="SSF81296">
    <property type="entry name" value="E set domains"/>
    <property type="match status" value="1"/>
</dbReference>
<keyword evidence="6" id="KW-0503">Monooxygenase</keyword>
<keyword evidence="1" id="KW-0964">Secreted</keyword>
<evidence type="ECO:0000256" key="2">
    <source>
        <dbReference type="ARBA" id="ARBA00022669"/>
    </source>
</evidence>
<keyword evidence="3" id="KW-0732">Signal</keyword>
<dbReference type="InterPro" id="IPR014756">
    <property type="entry name" value="Ig_E-set"/>
</dbReference>
<dbReference type="AlphaFoldDB" id="A0A7X1G9U1"/>
<evidence type="ECO:0000259" key="4">
    <source>
        <dbReference type="Pfam" id="PF03067"/>
    </source>
</evidence>
<evidence type="ECO:0000259" key="5">
    <source>
        <dbReference type="Pfam" id="PF18416"/>
    </source>
</evidence>
<dbReference type="Proteomes" id="UP000526003">
    <property type="component" value="Unassembled WGS sequence"/>
</dbReference>
<evidence type="ECO:0000313" key="7">
    <source>
        <dbReference type="Proteomes" id="UP000526003"/>
    </source>
</evidence>
<reference evidence="6 7" key="1">
    <citation type="submission" date="2020-08" db="EMBL/GenBank/DDBJ databases">
        <title>Pseudomonas sp. nov.</title>
        <authorList>
            <person name="Gieschler S."/>
            <person name="Fiedler G."/>
            <person name="Brinks E."/>
            <person name="Boehnlein C."/>
            <person name="Franz C.M.A.P."/>
            <person name="Kabisch J."/>
        </authorList>
    </citation>
    <scope>NUCLEOTIDE SEQUENCE [LARGE SCALE GENOMIC DNA]</scope>
    <source>
        <strain evidence="6 7">MBT-1</strain>
    </source>
</reference>
<dbReference type="GO" id="GO:0004497">
    <property type="term" value="F:monooxygenase activity"/>
    <property type="evidence" value="ECO:0007669"/>
    <property type="project" value="UniProtKB-KW"/>
</dbReference>
<keyword evidence="6" id="KW-0560">Oxidoreductase</keyword>
<dbReference type="InterPro" id="IPR004302">
    <property type="entry name" value="Cellulose/chitin-bd_N"/>
</dbReference>
<gene>
    <name evidence="6" type="ORF">H7995_01655</name>
</gene>
<accession>A0A7X1G9U1</accession>
<proteinExistence type="predicted"/>
<dbReference type="Gene3D" id="3.30.70.2150">
    <property type="match status" value="1"/>
</dbReference>
<evidence type="ECO:0000256" key="3">
    <source>
        <dbReference type="ARBA" id="ARBA00022729"/>
    </source>
</evidence>
<sequence length="394" mass="42716">LFSAVDAQTATRWHLTEINDRNIDFAWTYTAAHPATKHEYFITKNGWNPNEPLARASFDSAPFCYVDGGNVLPISGAKHSCVIPNDKSGQHVILGIWTVGDTDAAFYNVVDVNVLAEAALPGGWNHVGNITPASTLLPGDKVKARAFTANGESPSHSVEIGIASADAGKPEKWSFALAEQINKSQKLVRAGVRDDAGNIVPIEGENKLYAQKDSGVTRYEVQLNMQEDAAARLMVASLQPEYVLDKGQAKVDFGVIANRTMNIEATLFDQNNKSVGSTAVQMDSGTTMQSIDIRSIPGTHTLTLVGTTLDGRTTRQDNRTVNVTGEGGAHEYDFEFPNNIGEYTAGTTVLQPKTGNVYECKPFPYSGYCKQYSPAANGYEPGVGAHWHMAWDQK</sequence>
<dbReference type="GO" id="GO:0008061">
    <property type="term" value="F:chitin binding"/>
    <property type="evidence" value="ECO:0007669"/>
    <property type="project" value="UniProtKB-KW"/>
</dbReference>
<dbReference type="CDD" id="cd21177">
    <property type="entry name" value="LPMO_AA10"/>
    <property type="match status" value="1"/>
</dbReference>
<keyword evidence="7" id="KW-1185">Reference proteome</keyword>
<keyword evidence="2" id="KW-0147">Chitin-binding</keyword>
<dbReference type="RefSeq" id="WP_185817861.1">
    <property type="nucleotide sequence ID" value="NZ_JACMYG010000001.1"/>
</dbReference>
<dbReference type="InterPro" id="IPR051024">
    <property type="entry name" value="GlcNAc_Chitin_IntDeg"/>
</dbReference>
<evidence type="ECO:0000256" key="1">
    <source>
        <dbReference type="ARBA" id="ARBA00022525"/>
    </source>
</evidence>
<protein>
    <submittedName>
        <fullName evidence="6">Lytic polysaccharide monooxygenase</fullName>
    </submittedName>
</protein>
<dbReference type="Gene3D" id="2.70.50.50">
    <property type="entry name" value="chitin-binding protein cbp21"/>
    <property type="match status" value="1"/>
</dbReference>
<feature type="domain" description="Chitin-binding type-4" evidence="4">
    <location>
        <begin position="3"/>
        <end position="112"/>
    </location>
</feature>
<feature type="domain" description="N-acetylglucosamine binding protein A" evidence="5">
    <location>
        <begin position="124"/>
        <end position="222"/>
    </location>
</feature>
<feature type="non-terminal residue" evidence="6">
    <location>
        <position position="1"/>
    </location>
</feature>
<dbReference type="InterPro" id="IPR041029">
    <property type="entry name" value="GbpA_2"/>
</dbReference>
<dbReference type="PANTHER" id="PTHR34823">
    <property type="entry name" value="GLCNAC-BINDING PROTEIN A"/>
    <property type="match status" value="1"/>
</dbReference>
<dbReference type="Gene3D" id="2.60.40.2550">
    <property type="match status" value="1"/>
</dbReference>
<dbReference type="Pfam" id="PF03067">
    <property type="entry name" value="LPMO_10"/>
    <property type="match status" value="1"/>
</dbReference>